<dbReference type="PANTHER" id="PTHR33669:SF14">
    <property type="entry name" value="NRR REPRESSOR HOMOLOG 3"/>
    <property type="match status" value="1"/>
</dbReference>
<reference evidence="5 6" key="1">
    <citation type="submission" date="2019-06" db="EMBL/GenBank/DDBJ databases">
        <title>A chromosomal-level reference genome of Carpinus fangiana (Coryloideae, Betulaceae).</title>
        <authorList>
            <person name="Yang X."/>
            <person name="Wang Z."/>
            <person name="Zhang L."/>
            <person name="Hao G."/>
            <person name="Liu J."/>
            <person name="Yang Y."/>
        </authorList>
    </citation>
    <scope>NUCLEOTIDE SEQUENCE [LARGE SCALE GENOMIC DNA]</scope>
    <source>
        <strain evidence="5">Cfa_2016G</strain>
        <tissue evidence="5">Leaf</tissue>
    </source>
</reference>
<evidence type="ECO:0000256" key="3">
    <source>
        <dbReference type="ARBA" id="ARBA00023242"/>
    </source>
</evidence>
<dbReference type="EMBL" id="CM017322">
    <property type="protein sequence ID" value="KAE8008345.1"/>
    <property type="molecule type" value="Genomic_DNA"/>
</dbReference>
<proteinExistence type="inferred from homology"/>
<feature type="compositionally biased region" description="Basic and acidic residues" evidence="4">
    <location>
        <begin position="129"/>
        <end position="147"/>
    </location>
</feature>
<keyword evidence="6" id="KW-1185">Reference proteome</keyword>
<protein>
    <submittedName>
        <fullName evidence="5">Uncharacterized protein</fullName>
    </submittedName>
</protein>
<evidence type="ECO:0000256" key="2">
    <source>
        <dbReference type="ARBA" id="ARBA00009937"/>
    </source>
</evidence>
<sequence>MLPLLLSPFGFLLKHHHHHHHHHMEGAAAAAAALAGGKKRKICIEDEQEEDDEEQKIEQFFAIIRNIREARERLKNDSDAKKKKQKVVVEEGIMKQIQVWKPTFELGDFVEEEAQFKSIVGSSQEGDDQGSKKDQEGKEELDLKLSL</sequence>
<dbReference type="InterPro" id="IPR031425">
    <property type="entry name" value="NPR1/NH1-interacting"/>
</dbReference>
<evidence type="ECO:0000256" key="1">
    <source>
        <dbReference type="ARBA" id="ARBA00004123"/>
    </source>
</evidence>
<evidence type="ECO:0000313" key="6">
    <source>
        <dbReference type="Proteomes" id="UP000327013"/>
    </source>
</evidence>
<evidence type="ECO:0000256" key="4">
    <source>
        <dbReference type="SAM" id="MobiDB-lite"/>
    </source>
</evidence>
<dbReference type="GO" id="GO:0005634">
    <property type="term" value="C:nucleus"/>
    <property type="evidence" value="ECO:0007669"/>
    <property type="project" value="UniProtKB-SubCell"/>
</dbReference>
<comment type="subcellular location">
    <subcellularLocation>
        <location evidence="1">Nucleus</location>
    </subcellularLocation>
</comment>
<gene>
    <name evidence="5" type="ORF">FH972_004866</name>
</gene>
<evidence type="ECO:0000313" key="5">
    <source>
        <dbReference type="EMBL" id="KAE8008345.1"/>
    </source>
</evidence>
<keyword evidence="3" id="KW-0539">Nucleus</keyword>
<dbReference type="GO" id="GO:0010112">
    <property type="term" value="P:regulation of systemic acquired resistance"/>
    <property type="evidence" value="ECO:0007669"/>
    <property type="project" value="InterPro"/>
</dbReference>
<dbReference type="Proteomes" id="UP000327013">
    <property type="component" value="Chromosome 2"/>
</dbReference>
<organism evidence="5 6">
    <name type="scientific">Carpinus fangiana</name>
    <dbReference type="NCBI Taxonomy" id="176857"/>
    <lineage>
        <taxon>Eukaryota</taxon>
        <taxon>Viridiplantae</taxon>
        <taxon>Streptophyta</taxon>
        <taxon>Embryophyta</taxon>
        <taxon>Tracheophyta</taxon>
        <taxon>Spermatophyta</taxon>
        <taxon>Magnoliopsida</taxon>
        <taxon>eudicotyledons</taxon>
        <taxon>Gunneridae</taxon>
        <taxon>Pentapetalae</taxon>
        <taxon>rosids</taxon>
        <taxon>fabids</taxon>
        <taxon>Fagales</taxon>
        <taxon>Betulaceae</taxon>
        <taxon>Carpinus</taxon>
    </lineage>
</organism>
<dbReference type="Pfam" id="PF15699">
    <property type="entry name" value="NPR1_interact"/>
    <property type="match status" value="1"/>
</dbReference>
<feature type="region of interest" description="Disordered" evidence="4">
    <location>
        <begin position="117"/>
        <end position="147"/>
    </location>
</feature>
<accession>A0A5N6QMJ2</accession>
<dbReference type="AlphaFoldDB" id="A0A5N6QMJ2"/>
<dbReference type="PANTHER" id="PTHR33669">
    <property type="entry name" value="PROTEIN NEGATIVE REGULATOR OF RESISTANCE"/>
    <property type="match status" value="1"/>
</dbReference>
<comment type="similarity">
    <text evidence="2">Belongs to the NPR1-interactor family.</text>
</comment>
<name>A0A5N6QMJ2_9ROSI</name>